<protein>
    <submittedName>
        <fullName evidence="3">Uncharacterized protein</fullName>
    </submittedName>
</protein>
<dbReference type="PROSITE" id="PS51257">
    <property type="entry name" value="PROKAR_LIPOPROTEIN"/>
    <property type="match status" value="1"/>
</dbReference>
<reference evidence="3" key="2">
    <citation type="submission" date="2023-05" db="EMBL/GenBank/DDBJ databases">
        <authorList>
            <person name="Schelkunov M.I."/>
        </authorList>
    </citation>
    <scope>NUCLEOTIDE SEQUENCE</scope>
    <source>
        <strain evidence="3">Hsosn_3</strain>
        <tissue evidence="3">Leaf</tissue>
    </source>
</reference>
<keyword evidence="1 2" id="KW-0732">Signal</keyword>
<comment type="caution">
    <text evidence="3">The sequence shown here is derived from an EMBL/GenBank/DDBJ whole genome shotgun (WGS) entry which is preliminary data.</text>
</comment>
<dbReference type="AlphaFoldDB" id="A0AAD8GYX5"/>
<feature type="chain" id="PRO_5042010527" evidence="2">
    <location>
        <begin position="24"/>
        <end position="123"/>
    </location>
</feature>
<evidence type="ECO:0000313" key="4">
    <source>
        <dbReference type="Proteomes" id="UP001237642"/>
    </source>
</evidence>
<proteinExistence type="predicted"/>
<accession>A0AAD8GYX5</accession>
<dbReference type="EMBL" id="JAUIZM010000011">
    <property type="protein sequence ID" value="KAK1357248.1"/>
    <property type="molecule type" value="Genomic_DNA"/>
</dbReference>
<organism evidence="3 4">
    <name type="scientific">Heracleum sosnowskyi</name>
    <dbReference type="NCBI Taxonomy" id="360622"/>
    <lineage>
        <taxon>Eukaryota</taxon>
        <taxon>Viridiplantae</taxon>
        <taxon>Streptophyta</taxon>
        <taxon>Embryophyta</taxon>
        <taxon>Tracheophyta</taxon>
        <taxon>Spermatophyta</taxon>
        <taxon>Magnoliopsida</taxon>
        <taxon>eudicotyledons</taxon>
        <taxon>Gunneridae</taxon>
        <taxon>Pentapetalae</taxon>
        <taxon>asterids</taxon>
        <taxon>campanulids</taxon>
        <taxon>Apiales</taxon>
        <taxon>Apiaceae</taxon>
        <taxon>Apioideae</taxon>
        <taxon>apioid superclade</taxon>
        <taxon>Tordylieae</taxon>
        <taxon>Tordyliinae</taxon>
        <taxon>Heracleum</taxon>
    </lineage>
</organism>
<feature type="signal peptide" evidence="2">
    <location>
        <begin position="1"/>
        <end position="23"/>
    </location>
</feature>
<sequence>MAKVVKFIFFILLFFILPKEGSSNCFSCFTLASCGFSVHQYENRPGSEQWVVKITNQYGCSQKNIILSCPGFKPRFKPDPSLITYDAENIYVQPIIPAYGIMSFTYNSASQFNMDPLSSIACC</sequence>
<dbReference type="InterPro" id="IPR040361">
    <property type="entry name" value="TPD1"/>
</dbReference>
<reference evidence="3" key="1">
    <citation type="submission" date="2023-02" db="EMBL/GenBank/DDBJ databases">
        <title>Genome of toxic invasive species Heracleum sosnowskyi carries increased number of genes despite the absence of recent whole-genome duplications.</title>
        <authorList>
            <person name="Schelkunov M."/>
            <person name="Shtratnikova V."/>
            <person name="Makarenko M."/>
            <person name="Klepikova A."/>
            <person name="Omelchenko D."/>
            <person name="Novikova G."/>
            <person name="Obukhova E."/>
            <person name="Bogdanov V."/>
            <person name="Penin A."/>
            <person name="Logacheva M."/>
        </authorList>
    </citation>
    <scope>NUCLEOTIDE SEQUENCE</scope>
    <source>
        <strain evidence="3">Hsosn_3</strain>
        <tissue evidence="3">Leaf</tissue>
    </source>
</reference>
<dbReference type="Proteomes" id="UP001237642">
    <property type="component" value="Unassembled WGS sequence"/>
</dbReference>
<keyword evidence="4" id="KW-1185">Reference proteome</keyword>
<evidence type="ECO:0000313" key="3">
    <source>
        <dbReference type="EMBL" id="KAK1357248.1"/>
    </source>
</evidence>
<gene>
    <name evidence="3" type="ORF">POM88_050504</name>
</gene>
<name>A0AAD8GYX5_9APIA</name>
<evidence type="ECO:0000256" key="1">
    <source>
        <dbReference type="ARBA" id="ARBA00022729"/>
    </source>
</evidence>
<evidence type="ECO:0000256" key="2">
    <source>
        <dbReference type="SAM" id="SignalP"/>
    </source>
</evidence>
<dbReference type="Pfam" id="PF24068">
    <property type="entry name" value="TPD1_C"/>
    <property type="match status" value="1"/>
</dbReference>